<keyword evidence="1" id="KW-0812">Transmembrane</keyword>
<keyword evidence="1" id="KW-0472">Membrane</keyword>
<comment type="caution">
    <text evidence="2">The sequence shown here is derived from an EMBL/GenBank/DDBJ whole genome shotgun (WGS) entry which is preliminary data.</text>
</comment>
<dbReference type="EMBL" id="JAIGNQ010000004">
    <property type="protein sequence ID" value="MBX7489490.1"/>
    <property type="molecule type" value="Genomic_DNA"/>
</dbReference>
<dbReference type="RefSeq" id="WP_221598633.1">
    <property type="nucleotide sequence ID" value="NZ_JAIGNQ010000004.1"/>
</dbReference>
<feature type="transmembrane region" description="Helical" evidence="1">
    <location>
        <begin position="157"/>
        <end position="175"/>
    </location>
</feature>
<organism evidence="2 3">
    <name type="scientific">Qipengyuania pacifica</name>
    <dbReference type="NCBI Taxonomy" id="2860199"/>
    <lineage>
        <taxon>Bacteria</taxon>
        <taxon>Pseudomonadati</taxon>
        <taxon>Pseudomonadota</taxon>
        <taxon>Alphaproteobacteria</taxon>
        <taxon>Sphingomonadales</taxon>
        <taxon>Erythrobacteraceae</taxon>
        <taxon>Qipengyuania</taxon>
    </lineage>
</organism>
<feature type="transmembrane region" description="Helical" evidence="1">
    <location>
        <begin position="59"/>
        <end position="82"/>
    </location>
</feature>
<accession>A0ABS7JHI4</accession>
<feature type="transmembrane region" description="Helical" evidence="1">
    <location>
        <begin position="12"/>
        <end position="30"/>
    </location>
</feature>
<dbReference type="Proteomes" id="UP000776651">
    <property type="component" value="Unassembled WGS sequence"/>
</dbReference>
<gene>
    <name evidence="2" type="ORF">K3177_13290</name>
</gene>
<evidence type="ECO:0000256" key="1">
    <source>
        <dbReference type="SAM" id="Phobius"/>
    </source>
</evidence>
<keyword evidence="3" id="KW-1185">Reference proteome</keyword>
<evidence type="ECO:0000313" key="3">
    <source>
        <dbReference type="Proteomes" id="UP000776651"/>
    </source>
</evidence>
<reference evidence="2 3" key="1">
    <citation type="submission" date="2021-08" db="EMBL/GenBank/DDBJ databases">
        <title>Comparative Genomics Analysis of the Genus Qipengyuania Reveals Extensive Genetic Diversity and Metabolic Versatility, Including the Description of Fifteen Novel Species.</title>
        <authorList>
            <person name="Liu Y."/>
        </authorList>
    </citation>
    <scope>NUCLEOTIDE SEQUENCE [LARGE SCALE GENOMIC DNA]</scope>
    <source>
        <strain evidence="2 3">GH25</strain>
    </source>
</reference>
<name>A0ABS7JHI4_9SPHN</name>
<proteinExistence type="predicted"/>
<keyword evidence="1" id="KW-1133">Transmembrane helix</keyword>
<feature type="transmembrane region" description="Helical" evidence="1">
    <location>
        <begin position="102"/>
        <end position="124"/>
    </location>
</feature>
<evidence type="ECO:0000313" key="2">
    <source>
        <dbReference type="EMBL" id="MBX7489490.1"/>
    </source>
</evidence>
<sequence>MDETEPLGMRRMTLGLVFGSLVGLLSYLALEAGSDLLIQLIAHQFFGFEWSDLHFFETIWFLALFGAPIAIVMGLLVGLPVWQVAEARPLRSWRSASAYGSIAGAVIGLIFLLLGLAIGLQTFLDDRSSYNSWSYGYQVTRDGLPTAFGWLIQLKTLLFYCAAGAIGGIAARFLAIPR</sequence>
<protein>
    <submittedName>
        <fullName evidence="2">Uncharacterized protein</fullName>
    </submittedName>
</protein>